<protein>
    <recommendedName>
        <fullName evidence="5">Centrosomal protein 128</fullName>
    </recommendedName>
</protein>
<keyword evidence="4" id="KW-1185">Reference proteome</keyword>
<organism evidence="3 4">
    <name type="scientific">Engystomops pustulosus</name>
    <name type="common">Tungara frog</name>
    <name type="synonym">Physalaemus pustulosus</name>
    <dbReference type="NCBI Taxonomy" id="76066"/>
    <lineage>
        <taxon>Eukaryota</taxon>
        <taxon>Metazoa</taxon>
        <taxon>Chordata</taxon>
        <taxon>Craniata</taxon>
        <taxon>Vertebrata</taxon>
        <taxon>Euteleostomi</taxon>
        <taxon>Amphibia</taxon>
        <taxon>Batrachia</taxon>
        <taxon>Anura</taxon>
        <taxon>Neobatrachia</taxon>
        <taxon>Hyloidea</taxon>
        <taxon>Leptodactylidae</taxon>
        <taxon>Leiuperinae</taxon>
        <taxon>Engystomops</taxon>
    </lineage>
</organism>
<feature type="coiled-coil region" evidence="1">
    <location>
        <begin position="194"/>
        <end position="825"/>
    </location>
</feature>
<evidence type="ECO:0000313" key="4">
    <source>
        <dbReference type="Proteomes" id="UP000824782"/>
    </source>
</evidence>
<feature type="compositionally biased region" description="Polar residues" evidence="2">
    <location>
        <begin position="1072"/>
        <end position="1086"/>
    </location>
</feature>
<feature type="region of interest" description="Disordered" evidence="2">
    <location>
        <begin position="1"/>
        <end position="37"/>
    </location>
</feature>
<dbReference type="GO" id="GO:0005814">
    <property type="term" value="C:centriole"/>
    <property type="evidence" value="ECO:0007669"/>
    <property type="project" value="TreeGrafter"/>
</dbReference>
<dbReference type="GO" id="GO:0000922">
    <property type="term" value="C:spindle pole"/>
    <property type="evidence" value="ECO:0007669"/>
    <property type="project" value="TreeGrafter"/>
</dbReference>
<evidence type="ECO:0000256" key="2">
    <source>
        <dbReference type="SAM" id="MobiDB-lite"/>
    </source>
</evidence>
<evidence type="ECO:0000256" key="1">
    <source>
        <dbReference type="SAM" id="Coils"/>
    </source>
</evidence>
<feature type="region of interest" description="Disordered" evidence="2">
    <location>
        <begin position="904"/>
        <end position="938"/>
    </location>
</feature>
<accession>A0AAV7AQZ5</accession>
<dbReference type="InterPro" id="IPR026652">
    <property type="entry name" value="CEP128"/>
</dbReference>
<sequence>MADSSSDSDSHLRSRFSRKGPLRASQMHTRPRAVGEVSEKIHKLAHTLQDTSRNLKQVDEMLGQYREYNSDQTEAITTLKETLEQSIEQLRSQRLSRLSGVRSASMSSLCASDLDTTAGSGNRRLNPTSPLKDYGDLGVNRRRRSRSASVRFVDEAGDHEQLHSLHQSLRDLTSDQLRLNDDLSRELAYRNRTEVETKKALQELTARLDQAQQQETVSQRVERRLQQLEQEMRTERQQTERRQDHLGHVSAQLQEELKKRESKAGEMETSLKDKLGKLESEKGQLKEELERYRRRLNQTEGNRETLLCQVEDLRSQLIKVEEDRNHLQHQVSQMSFQSQHENLEEQRRIRAAVERSEREKQDLERQIVELRTQVNQSAMLSEIDDLKRSLNQKDREKVQLAEQLEALNTDLEKRERQQLRILQQVKDIQARYEMCEKERRQFESQNSEMGQQLEEVTQEAERCLTELRQAEALRLEAEKKKEDLKSKATETVKHWKLKCKKLERELHKKEESVSLSSKQCTEALKEKEELKCQYQTTVQQAENLRKELAEVLSRRAQQEEELHLREVRLTEIQDQRLELEKEVRESQELVARLQGELQRQVQLQEQLQEDRERLQEEIVSAGRAQEKSNDKILELQESVRDLSAGRAELSSRLSQEEKSNKELRRNLCEAQKQAEFAREELSSAGRQLKMERDVHQRELTDLRSAAQTAKAKHERNIQEMLAHFRQEREELESHIRTLKAELIDTKSLVKSERQRLEKMKIECDKLSEEMLCGREESAALRCKYQLAAQDMEEKDHKLKKMESVNQNLKEKLNSLETEQETILSAIETEINSTCQILSRSSMEKFKPLSGAAHLREDPHYWLAETKTKLHWLCEEIKDREERERKLHIQHQQCLEQLKEHKVKKETEKEEQHQQISKLEQQLEEAHRDKKGSLSGKCSTQGETGLMGHCLYPTKLPASSELLDRTRRRDEEMWLLQDRVVDLERSTRMALDHLESVPEKLSLLDDMKDLNDSHLQREVMEERYAQYREIVGSLQQQLEDSKRRIQEYREEKLKADVQSTRLSALSASIRGSSNFLSSSQHSDTNSPVKRRHPPCFETIKDHTMGIAAS</sequence>
<feature type="region of interest" description="Disordered" evidence="2">
    <location>
        <begin position="115"/>
        <end position="142"/>
    </location>
</feature>
<dbReference type="PANTHER" id="PTHR46657">
    <property type="entry name" value="CENTROSOMAL PROTEIN OF 128 KDA"/>
    <property type="match status" value="1"/>
</dbReference>
<evidence type="ECO:0008006" key="5">
    <source>
        <dbReference type="Google" id="ProtNLM"/>
    </source>
</evidence>
<reference evidence="3" key="1">
    <citation type="thesis" date="2020" institute="ProQuest LLC" country="789 East Eisenhower Parkway, Ann Arbor, MI, USA">
        <title>Comparative Genomics and Chromosome Evolution.</title>
        <authorList>
            <person name="Mudd A.B."/>
        </authorList>
    </citation>
    <scope>NUCLEOTIDE SEQUENCE</scope>
    <source>
        <strain evidence="3">237g6f4</strain>
        <tissue evidence="3">Blood</tissue>
    </source>
</reference>
<feature type="region of interest" description="Disordered" evidence="2">
    <location>
        <begin position="1072"/>
        <end position="1094"/>
    </location>
</feature>
<comment type="caution">
    <text evidence="3">The sequence shown here is derived from an EMBL/GenBank/DDBJ whole genome shotgun (WGS) entry which is preliminary data.</text>
</comment>
<evidence type="ECO:0000313" key="3">
    <source>
        <dbReference type="EMBL" id="KAG8561975.1"/>
    </source>
</evidence>
<dbReference type="PANTHER" id="PTHR46657:SF1">
    <property type="entry name" value="CENTROSOMAL PROTEIN OF 128 KDA"/>
    <property type="match status" value="1"/>
</dbReference>
<proteinExistence type="predicted"/>
<dbReference type="AlphaFoldDB" id="A0AAV7AQZ5"/>
<dbReference type="EMBL" id="WNYA01000007">
    <property type="protein sequence ID" value="KAG8561975.1"/>
    <property type="molecule type" value="Genomic_DNA"/>
</dbReference>
<name>A0AAV7AQZ5_ENGPU</name>
<keyword evidence="1" id="KW-0175">Coiled coil</keyword>
<feature type="coiled-coil region" evidence="1">
    <location>
        <begin position="1016"/>
        <end position="1057"/>
    </location>
</feature>
<gene>
    <name evidence="3" type="ORF">GDO81_015550</name>
</gene>
<dbReference type="Proteomes" id="UP000824782">
    <property type="component" value="Unassembled WGS sequence"/>
</dbReference>
<feature type="compositionally biased region" description="Polar residues" evidence="2">
    <location>
        <begin position="115"/>
        <end position="129"/>
    </location>
</feature>